<gene>
    <name evidence="1" type="ORF">V5O48_005478</name>
</gene>
<protein>
    <submittedName>
        <fullName evidence="1">Uncharacterized protein</fullName>
    </submittedName>
</protein>
<organism evidence="1 2">
    <name type="scientific">Marasmius crinis-equi</name>
    <dbReference type="NCBI Taxonomy" id="585013"/>
    <lineage>
        <taxon>Eukaryota</taxon>
        <taxon>Fungi</taxon>
        <taxon>Dikarya</taxon>
        <taxon>Basidiomycota</taxon>
        <taxon>Agaricomycotina</taxon>
        <taxon>Agaricomycetes</taxon>
        <taxon>Agaricomycetidae</taxon>
        <taxon>Agaricales</taxon>
        <taxon>Marasmiineae</taxon>
        <taxon>Marasmiaceae</taxon>
        <taxon>Marasmius</taxon>
    </lineage>
</organism>
<dbReference type="EMBL" id="JBAHYK010000219">
    <property type="protein sequence ID" value="KAL0576503.1"/>
    <property type="molecule type" value="Genomic_DNA"/>
</dbReference>
<sequence>MARIINWNIPLVIEYTVLPPHYDTVPSEGSTDDRISTLVAYMMQRYGWKTRYRPHNLASDFQRLSLHIREPGTLSAVRLLKPHVDAQLKKLLESYWSEPSLQFADTVGLEMQHGPLPPPLTRDLMREYGITEDSEVKRVVDIHRTAGTSCEFFISEMRAAFTRIPLLKVCLIRNRLEIDSGIQ</sequence>
<evidence type="ECO:0000313" key="1">
    <source>
        <dbReference type="EMBL" id="KAL0576503.1"/>
    </source>
</evidence>
<reference evidence="1 2" key="1">
    <citation type="submission" date="2024-02" db="EMBL/GenBank/DDBJ databases">
        <title>A draft genome for the cacao thread blight pathogen Marasmius crinis-equi.</title>
        <authorList>
            <person name="Cohen S.P."/>
            <person name="Baruah I.K."/>
            <person name="Amoako-Attah I."/>
            <person name="Bukari Y."/>
            <person name="Meinhardt L.W."/>
            <person name="Bailey B.A."/>
        </authorList>
    </citation>
    <scope>NUCLEOTIDE SEQUENCE [LARGE SCALE GENOMIC DNA]</scope>
    <source>
        <strain evidence="1 2">GH-76</strain>
    </source>
</reference>
<keyword evidence="2" id="KW-1185">Reference proteome</keyword>
<name>A0ABR3FM48_9AGAR</name>
<evidence type="ECO:0000313" key="2">
    <source>
        <dbReference type="Proteomes" id="UP001465976"/>
    </source>
</evidence>
<dbReference type="Proteomes" id="UP001465976">
    <property type="component" value="Unassembled WGS sequence"/>
</dbReference>
<accession>A0ABR3FM48</accession>
<comment type="caution">
    <text evidence="1">The sequence shown here is derived from an EMBL/GenBank/DDBJ whole genome shotgun (WGS) entry which is preliminary data.</text>
</comment>
<proteinExistence type="predicted"/>